<evidence type="ECO:0008006" key="3">
    <source>
        <dbReference type="Google" id="ProtNLM"/>
    </source>
</evidence>
<dbReference type="PROSITE" id="PS51257">
    <property type="entry name" value="PROKAR_LIPOPROTEIN"/>
    <property type="match status" value="1"/>
</dbReference>
<proteinExistence type="predicted"/>
<keyword evidence="2" id="KW-1185">Reference proteome</keyword>
<dbReference type="HOGENOM" id="CLU_153912_0_0_6"/>
<gene>
    <name evidence="1" type="ordered locus">PANA_0392</name>
</gene>
<dbReference type="KEGG" id="pam:PANA_0392"/>
<dbReference type="eggNOG" id="ENOG50334GZ">
    <property type="taxonomic scope" value="Bacteria"/>
</dbReference>
<dbReference type="EMBL" id="CP001875">
    <property type="protein sequence ID" value="ADD75559.1"/>
    <property type="molecule type" value="Genomic_DNA"/>
</dbReference>
<accession>D4GI29</accession>
<evidence type="ECO:0000313" key="1">
    <source>
        <dbReference type="EMBL" id="ADD75559.1"/>
    </source>
</evidence>
<sequence length="143" mass="15333">MEKKMKSIMVLFTIMFVLTGCSTSGGEDKFSRTYVSSHIIANKTTQAEVKALYGVPDDQSSSSDGSVNWRYRKGGNLSTASSVLGYIPGVSALSSAVGMASSAQGASESMTKASGKLTGNTEQHSDYLSVWFDKNNVVSNWYM</sequence>
<protein>
    <recommendedName>
        <fullName evidence="3">Lipoprotein</fullName>
    </recommendedName>
</protein>
<evidence type="ECO:0000313" key="2">
    <source>
        <dbReference type="Proteomes" id="UP000001702"/>
    </source>
</evidence>
<reference evidence="1 2" key="1">
    <citation type="journal article" date="2010" name="J. Bacteriol.">
        <title>Genome sequence of Pantoea ananatis LMG20103, the causative agent of Eucalyptus blight and dieback.</title>
        <authorList>
            <person name="De Maayer P."/>
            <person name="Chan W.Y."/>
            <person name="Venter S.N."/>
            <person name="Toth I.K."/>
            <person name="Birch P.R."/>
            <person name="Joubert F."/>
            <person name="Coutinho T.A."/>
        </authorList>
    </citation>
    <scope>NUCLEOTIDE SEQUENCE [LARGE SCALE GENOMIC DNA]</scope>
    <source>
        <strain evidence="1 2">LMG 20103</strain>
    </source>
</reference>
<name>D4GI29_PANAM</name>
<dbReference type="Proteomes" id="UP000001702">
    <property type="component" value="Chromosome"/>
</dbReference>
<organism evidence="1 2">
    <name type="scientific">Pantoea ananatis (strain LMG 20103)</name>
    <dbReference type="NCBI Taxonomy" id="706191"/>
    <lineage>
        <taxon>Bacteria</taxon>
        <taxon>Pseudomonadati</taxon>
        <taxon>Pseudomonadota</taxon>
        <taxon>Gammaproteobacteria</taxon>
        <taxon>Enterobacterales</taxon>
        <taxon>Erwiniaceae</taxon>
        <taxon>Pantoea</taxon>
    </lineage>
</organism>
<dbReference type="AlphaFoldDB" id="D4GI29"/>